<dbReference type="GO" id="GO:0006508">
    <property type="term" value="P:proteolysis"/>
    <property type="evidence" value="ECO:0007669"/>
    <property type="project" value="InterPro"/>
</dbReference>
<dbReference type="InterPro" id="IPR001461">
    <property type="entry name" value="Aspartic_peptidase_A1"/>
</dbReference>
<accession>A0A8J5HV25</accession>
<gene>
    <name evidence="3" type="ORF">ZIOFF_006041</name>
</gene>
<dbReference type="Pfam" id="PF14543">
    <property type="entry name" value="TAXi_N"/>
    <property type="match status" value="1"/>
</dbReference>
<dbReference type="PANTHER" id="PTHR13683">
    <property type="entry name" value="ASPARTYL PROTEASES"/>
    <property type="match status" value="1"/>
</dbReference>
<evidence type="ECO:0000259" key="2">
    <source>
        <dbReference type="Pfam" id="PF14543"/>
    </source>
</evidence>
<dbReference type="InterPro" id="IPR032861">
    <property type="entry name" value="TAXi_N"/>
</dbReference>
<dbReference type="InterPro" id="IPR021109">
    <property type="entry name" value="Peptidase_aspartic_dom_sf"/>
</dbReference>
<keyword evidence="4" id="KW-1185">Reference proteome</keyword>
<feature type="domain" description="Xylanase inhibitor N-terminal" evidence="2">
    <location>
        <begin position="34"/>
        <end position="96"/>
    </location>
</feature>
<evidence type="ECO:0000256" key="1">
    <source>
        <dbReference type="ARBA" id="ARBA00007447"/>
    </source>
</evidence>
<dbReference type="SUPFAM" id="SSF50630">
    <property type="entry name" value="Acid proteases"/>
    <property type="match status" value="1"/>
</dbReference>
<dbReference type="PANTHER" id="PTHR13683:SF232">
    <property type="entry name" value="OS09G0542100 PROTEIN"/>
    <property type="match status" value="1"/>
</dbReference>
<protein>
    <recommendedName>
        <fullName evidence="2">Xylanase inhibitor N-terminal domain-containing protein</fullName>
    </recommendedName>
</protein>
<evidence type="ECO:0000313" key="4">
    <source>
        <dbReference type="Proteomes" id="UP000734854"/>
    </source>
</evidence>
<dbReference type="Gene3D" id="2.40.70.10">
    <property type="entry name" value="Acid Proteases"/>
    <property type="match status" value="2"/>
</dbReference>
<sequence>MDSRTHKVMVKEKRAAEDLMKAFPFPAIDMIGKEIVFGCGDNQNVLFLDGGAPNDLFGLGLGKVSIPSILASRGFISDSFSMCFGYDEIGRINFGDKVTDSPIYMINITRILVGNTSINLGFPTIVDLSTSFTTMFDPMYTSIAQSVSL</sequence>
<comment type="similarity">
    <text evidence="1">Belongs to the peptidase A1 family.</text>
</comment>
<reference evidence="3 4" key="1">
    <citation type="submission" date="2020-08" db="EMBL/GenBank/DDBJ databases">
        <title>Plant Genome Project.</title>
        <authorList>
            <person name="Zhang R.-G."/>
        </authorList>
    </citation>
    <scope>NUCLEOTIDE SEQUENCE [LARGE SCALE GENOMIC DNA]</scope>
    <source>
        <tissue evidence="3">Rhizome</tissue>
    </source>
</reference>
<proteinExistence type="inferred from homology"/>
<dbReference type="GO" id="GO:0004190">
    <property type="term" value="F:aspartic-type endopeptidase activity"/>
    <property type="evidence" value="ECO:0007669"/>
    <property type="project" value="InterPro"/>
</dbReference>
<name>A0A8J5HV25_ZINOF</name>
<dbReference type="Proteomes" id="UP000734854">
    <property type="component" value="Unassembled WGS sequence"/>
</dbReference>
<dbReference type="AlphaFoldDB" id="A0A8J5HV25"/>
<dbReference type="EMBL" id="JACMSC010000002">
    <property type="protein sequence ID" value="KAG6532202.1"/>
    <property type="molecule type" value="Genomic_DNA"/>
</dbReference>
<organism evidence="3 4">
    <name type="scientific">Zingiber officinale</name>
    <name type="common">Ginger</name>
    <name type="synonym">Amomum zingiber</name>
    <dbReference type="NCBI Taxonomy" id="94328"/>
    <lineage>
        <taxon>Eukaryota</taxon>
        <taxon>Viridiplantae</taxon>
        <taxon>Streptophyta</taxon>
        <taxon>Embryophyta</taxon>
        <taxon>Tracheophyta</taxon>
        <taxon>Spermatophyta</taxon>
        <taxon>Magnoliopsida</taxon>
        <taxon>Liliopsida</taxon>
        <taxon>Zingiberales</taxon>
        <taxon>Zingiberaceae</taxon>
        <taxon>Zingiber</taxon>
    </lineage>
</organism>
<evidence type="ECO:0000313" key="3">
    <source>
        <dbReference type="EMBL" id="KAG6532202.1"/>
    </source>
</evidence>
<comment type="caution">
    <text evidence="3">The sequence shown here is derived from an EMBL/GenBank/DDBJ whole genome shotgun (WGS) entry which is preliminary data.</text>
</comment>